<evidence type="ECO:0000256" key="2">
    <source>
        <dbReference type="ARBA" id="ARBA00008894"/>
    </source>
</evidence>
<dbReference type="SUPFAM" id="SSF52540">
    <property type="entry name" value="P-loop containing nucleoside triphosphate hydrolases"/>
    <property type="match status" value="1"/>
</dbReference>
<dbReference type="InterPro" id="IPR036388">
    <property type="entry name" value="WH-like_DNA-bd_sf"/>
</dbReference>
<evidence type="ECO:0000259" key="10">
    <source>
        <dbReference type="Pfam" id="PF00931"/>
    </source>
</evidence>
<keyword evidence="9" id="KW-0472">Membrane</keyword>
<evidence type="ECO:0000256" key="7">
    <source>
        <dbReference type="ARBA" id="ARBA00022840"/>
    </source>
</evidence>
<dbReference type="PRINTS" id="PR00364">
    <property type="entry name" value="DISEASERSIST"/>
</dbReference>
<dbReference type="PANTHER" id="PTHR23155:SF1193">
    <property type="entry name" value="DISEASE RESISTANCE PROTEIN RPP13-RELATED"/>
    <property type="match status" value="1"/>
</dbReference>
<dbReference type="EMBL" id="JAIVGD010000015">
    <property type="protein sequence ID" value="KAH0757360.1"/>
    <property type="molecule type" value="Genomic_DNA"/>
</dbReference>
<reference evidence="13 14" key="1">
    <citation type="journal article" date="2021" name="bioRxiv">
        <title>Chromosome-scale and haplotype-resolved genome assembly of a tetraploid potato cultivar.</title>
        <authorList>
            <person name="Sun H."/>
            <person name="Jiao W.-B."/>
            <person name="Krause K."/>
            <person name="Campoy J.A."/>
            <person name="Goel M."/>
            <person name="Folz-Donahue K."/>
            <person name="Kukat C."/>
            <person name="Huettel B."/>
            <person name="Schneeberger K."/>
        </authorList>
    </citation>
    <scope>NUCLEOTIDE SEQUENCE [LARGE SCALE GENOMIC DNA]</scope>
    <source>
        <strain evidence="13">SolTubOtavaFocal</strain>
        <tissue evidence="13">Leaves</tissue>
    </source>
</reference>
<evidence type="ECO:0000256" key="1">
    <source>
        <dbReference type="ARBA" id="ARBA00004170"/>
    </source>
</evidence>
<evidence type="ECO:0000256" key="4">
    <source>
        <dbReference type="ARBA" id="ARBA00022737"/>
    </source>
</evidence>
<proteinExistence type="inferred from homology"/>
<comment type="caution">
    <text evidence="13">The sequence shown here is derived from an EMBL/GenBank/DDBJ whole genome shotgun (WGS) entry which is preliminary data.</text>
</comment>
<dbReference type="PANTHER" id="PTHR23155">
    <property type="entry name" value="DISEASE RESISTANCE PROTEIN RP"/>
    <property type="match status" value="1"/>
</dbReference>
<dbReference type="SUPFAM" id="SSF52058">
    <property type="entry name" value="L domain-like"/>
    <property type="match status" value="1"/>
</dbReference>
<dbReference type="InterPro" id="IPR058922">
    <property type="entry name" value="WHD_DRP"/>
</dbReference>
<sequence length="749" mass="85693">MGPAEEDIEVVGFDKPAKDVIKRLCEGSKDLDVIPIVGMPGLGKTTLSRKVYHDSYLDFHFYKRMWIYVGTSKKPKDILVEIVKEVAPSNSEELIKDKDEDQLAHSIREFLVERGKYLIVLDDVWDTKVVDFVKKAFPNNESQPRGDRIMLTTRQRRVAEAVSAHPHNLEKLSKGDSFKLLEQRVFGKTRECPIKLRGYGNEIVDKCCGVPLAIVVIAGALRGCLGESEWKLVKDNVGKHLINKDDNKSCLKFVETSYNHLPQQRKAAFLYFGVFPQGFDIPAWKLILLWVAEGLIKSDLQGSEIEEVADTYLSDFAGRNLVMVMQKRSNGQIKTCRLHDMLHEFCIIEAERISLFQQVYLQPGVRVFPSIEDPNTSRRLCIQSSIPYNFIPKDRIVQHVRSLLCFSSDQKHIDLSNLEVQLIPYAFPLIRVLDIQSLIFEFSEMFSRLFHLRYIAIKGNFTVLPSLFGNFWYLQTLILHTDTSRSTLEIREDIWKMLQLRHLHSNLPVKLPPPPTSTSKSCTSCLQTLSKVTPDSCKKTVLAKVCHLRKLGIEGQLAALLGKSTKGRGFDSFQELRCVENLKLLNNGWSEELHLPPHFFSLQKTLNKLTLSNTNFEWSEADMLGQLECLTVLKLKENAFIGKNWKPKKGSFSNLQVLQIVWAENWETWDASNRPFQSLTHLVLISCYDLNAVPHELADLPYLQEMRLMRTFKAVSSAIEIKSKKLRRQDPESSIKFNLIIFPPPSSTN</sequence>
<evidence type="ECO:0000259" key="11">
    <source>
        <dbReference type="Pfam" id="PF23559"/>
    </source>
</evidence>
<dbReference type="Pfam" id="PF00931">
    <property type="entry name" value="NB-ARC"/>
    <property type="match status" value="1"/>
</dbReference>
<keyword evidence="3" id="KW-0433">Leucine-rich repeat</keyword>
<feature type="domain" description="NB-ARC" evidence="10">
    <location>
        <begin position="15"/>
        <end position="189"/>
    </location>
</feature>
<dbReference type="InterPro" id="IPR042197">
    <property type="entry name" value="Apaf_helical"/>
</dbReference>
<dbReference type="InterPro" id="IPR055414">
    <property type="entry name" value="LRR_R13L4/SHOC2-like"/>
</dbReference>
<keyword evidence="7" id="KW-0067">ATP-binding</keyword>
<evidence type="ECO:0000256" key="6">
    <source>
        <dbReference type="ARBA" id="ARBA00022821"/>
    </source>
</evidence>
<protein>
    <submittedName>
        <fullName evidence="13">Uncharacterized protein</fullName>
    </submittedName>
</protein>
<feature type="domain" description="Disease resistance R13L4/SHOC-2-like LRR" evidence="12">
    <location>
        <begin position="399"/>
        <end position="708"/>
    </location>
</feature>
<dbReference type="Gene3D" id="3.80.10.10">
    <property type="entry name" value="Ribonuclease Inhibitor"/>
    <property type="match status" value="1"/>
</dbReference>
<name>A0ABQ7V2W9_SOLTU</name>
<comment type="subcellular location">
    <subcellularLocation>
        <location evidence="1">Membrane</location>
        <topology evidence="1">Peripheral membrane protein</topology>
    </subcellularLocation>
</comment>
<keyword evidence="6" id="KW-0611">Plant defense</keyword>
<dbReference type="Gene3D" id="3.40.50.300">
    <property type="entry name" value="P-loop containing nucleotide triphosphate hydrolases"/>
    <property type="match status" value="1"/>
</dbReference>
<dbReference type="Proteomes" id="UP000826656">
    <property type="component" value="Unassembled WGS sequence"/>
</dbReference>
<evidence type="ECO:0000256" key="3">
    <source>
        <dbReference type="ARBA" id="ARBA00022614"/>
    </source>
</evidence>
<accession>A0ABQ7V2W9</accession>
<evidence type="ECO:0000259" key="12">
    <source>
        <dbReference type="Pfam" id="PF23598"/>
    </source>
</evidence>
<organism evidence="13 14">
    <name type="scientific">Solanum tuberosum</name>
    <name type="common">Potato</name>
    <dbReference type="NCBI Taxonomy" id="4113"/>
    <lineage>
        <taxon>Eukaryota</taxon>
        <taxon>Viridiplantae</taxon>
        <taxon>Streptophyta</taxon>
        <taxon>Embryophyta</taxon>
        <taxon>Tracheophyta</taxon>
        <taxon>Spermatophyta</taxon>
        <taxon>Magnoliopsida</taxon>
        <taxon>eudicotyledons</taxon>
        <taxon>Gunneridae</taxon>
        <taxon>Pentapetalae</taxon>
        <taxon>asterids</taxon>
        <taxon>lamiids</taxon>
        <taxon>Solanales</taxon>
        <taxon>Solanaceae</taxon>
        <taxon>Solanoideae</taxon>
        <taxon>Solaneae</taxon>
        <taxon>Solanum</taxon>
    </lineage>
</organism>
<dbReference type="Gene3D" id="1.10.8.430">
    <property type="entry name" value="Helical domain of apoptotic protease-activating factors"/>
    <property type="match status" value="1"/>
</dbReference>
<comment type="similarity">
    <text evidence="2">Belongs to the disease resistance NB-LRR family.</text>
</comment>
<dbReference type="Pfam" id="PF23559">
    <property type="entry name" value="WHD_DRP"/>
    <property type="match status" value="1"/>
</dbReference>
<dbReference type="InterPro" id="IPR044974">
    <property type="entry name" value="Disease_R_plants"/>
</dbReference>
<keyword evidence="4" id="KW-0677">Repeat</keyword>
<evidence type="ECO:0000313" key="14">
    <source>
        <dbReference type="Proteomes" id="UP000826656"/>
    </source>
</evidence>
<keyword evidence="14" id="KW-1185">Reference proteome</keyword>
<gene>
    <name evidence="13" type="ORF">KY290_020853</name>
</gene>
<evidence type="ECO:0000256" key="9">
    <source>
        <dbReference type="ARBA" id="ARBA00023136"/>
    </source>
</evidence>
<evidence type="ECO:0000256" key="8">
    <source>
        <dbReference type="ARBA" id="ARBA00023054"/>
    </source>
</evidence>
<dbReference type="Pfam" id="PF23598">
    <property type="entry name" value="LRR_14"/>
    <property type="match status" value="1"/>
</dbReference>
<evidence type="ECO:0000256" key="5">
    <source>
        <dbReference type="ARBA" id="ARBA00022741"/>
    </source>
</evidence>
<evidence type="ECO:0000313" key="13">
    <source>
        <dbReference type="EMBL" id="KAH0757360.1"/>
    </source>
</evidence>
<dbReference type="InterPro" id="IPR027417">
    <property type="entry name" value="P-loop_NTPase"/>
</dbReference>
<keyword evidence="5" id="KW-0547">Nucleotide-binding</keyword>
<dbReference type="InterPro" id="IPR002182">
    <property type="entry name" value="NB-ARC"/>
</dbReference>
<dbReference type="InterPro" id="IPR032675">
    <property type="entry name" value="LRR_dom_sf"/>
</dbReference>
<feature type="domain" description="Disease resistance protein winged helix" evidence="11">
    <location>
        <begin position="274"/>
        <end position="345"/>
    </location>
</feature>
<keyword evidence="8" id="KW-0175">Coiled coil</keyword>
<dbReference type="Gene3D" id="1.10.10.10">
    <property type="entry name" value="Winged helix-like DNA-binding domain superfamily/Winged helix DNA-binding domain"/>
    <property type="match status" value="1"/>
</dbReference>